<dbReference type="CDD" id="cd07153">
    <property type="entry name" value="Fur_like"/>
    <property type="match status" value="1"/>
</dbReference>
<dbReference type="FunFam" id="1.10.10.10:FF:000051">
    <property type="entry name" value="Fur family transcriptional regulator"/>
    <property type="match status" value="1"/>
</dbReference>
<dbReference type="GO" id="GO:0008270">
    <property type="term" value="F:zinc ion binding"/>
    <property type="evidence" value="ECO:0007669"/>
    <property type="project" value="TreeGrafter"/>
</dbReference>
<feature type="binding site" evidence="9">
    <location>
        <position position="123"/>
    </location>
    <ligand>
        <name>Fe cation</name>
        <dbReference type="ChEBI" id="CHEBI:24875"/>
    </ligand>
</feature>
<dbReference type="PANTHER" id="PTHR33202">
    <property type="entry name" value="ZINC UPTAKE REGULATION PROTEIN"/>
    <property type="match status" value="1"/>
</dbReference>
<feature type="binding site" evidence="9">
    <location>
        <position position="86"/>
    </location>
    <ligand>
        <name>Fe cation</name>
        <dbReference type="ChEBI" id="CHEBI:24875"/>
    </ligand>
</feature>
<dbReference type="EMBL" id="LT838272">
    <property type="protein sequence ID" value="SMB99000.1"/>
    <property type="molecule type" value="Genomic_DNA"/>
</dbReference>
<keyword evidence="7" id="KW-0804">Transcription</keyword>
<keyword evidence="9" id="KW-0408">Iron</keyword>
<dbReference type="InterPro" id="IPR002481">
    <property type="entry name" value="FUR"/>
</dbReference>
<dbReference type="Gene3D" id="1.10.10.10">
    <property type="entry name" value="Winged helix-like DNA-binding domain superfamily/Winged helix DNA-binding domain"/>
    <property type="match status" value="1"/>
</dbReference>
<dbReference type="Gene3D" id="3.30.1490.190">
    <property type="match status" value="1"/>
</dbReference>
<dbReference type="InterPro" id="IPR043135">
    <property type="entry name" value="Fur_C"/>
</dbReference>
<feature type="binding site" evidence="8">
    <location>
        <position position="95"/>
    </location>
    <ligand>
        <name>Zn(2+)</name>
        <dbReference type="ChEBI" id="CHEBI:29105"/>
    </ligand>
</feature>
<dbReference type="OrthoDB" id="8659436at2"/>
<accession>A0A1W1W0I0</accession>
<protein>
    <submittedName>
        <fullName evidence="10">Fur family transcriptional regulator, ferric uptake regulator</fullName>
    </submittedName>
</protein>
<evidence type="ECO:0000256" key="2">
    <source>
        <dbReference type="ARBA" id="ARBA00022491"/>
    </source>
</evidence>
<dbReference type="InterPro" id="IPR036388">
    <property type="entry name" value="WH-like_DNA-bd_sf"/>
</dbReference>
<evidence type="ECO:0000256" key="7">
    <source>
        <dbReference type="ARBA" id="ARBA00023163"/>
    </source>
</evidence>
<keyword evidence="6" id="KW-0238">DNA-binding</keyword>
<name>A0A1W1W0I0_9FIRM</name>
<feature type="binding site" evidence="8">
    <location>
        <position position="131"/>
    </location>
    <ligand>
        <name>Zn(2+)</name>
        <dbReference type="ChEBI" id="CHEBI:29105"/>
    </ligand>
</feature>
<dbReference type="STRING" id="698762.SAMN00808754_2678"/>
<evidence type="ECO:0000256" key="9">
    <source>
        <dbReference type="PIRSR" id="PIRSR602481-2"/>
    </source>
</evidence>
<sequence length="144" mass="16855">MSKHLKQRFRERGYRLTRQREAILEVLATTGEHLTAEEVHQRVQSICPELNLATVYRNLNLLAEQKIIGKVDFGDGRSRFEARSEHHHHLYCLKCGRVVDLFFCPVHLYESIFQTYRFRVTAHQFEAYGYCMGCELLNGKVGKP</sequence>
<feature type="binding site" evidence="8">
    <location>
        <position position="134"/>
    </location>
    <ligand>
        <name>Zn(2+)</name>
        <dbReference type="ChEBI" id="CHEBI:29105"/>
    </ligand>
</feature>
<evidence type="ECO:0000256" key="1">
    <source>
        <dbReference type="ARBA" id="ARBA00007957"/>
    </source>
</evidence>
<reference evidence="10 11" key="1">
    <citation type="submission" date="2017-04" db="EMBL/GenBank/DDBJ databases">
        <authorList>
            <person name="Afonso C.L."/>
            <person name="Miller P.J."/>
            <person name="Scott M.A."/>
            <person name="Spackman E."/>
            <person name="Goraichik I."/>
            <person name="Dimitrov K.M."/>
            <person name="Suarez D.L."/>
            <person name="Swayne D.E."/>
        </authorList>
    </citation>
    <scope>NUCLEOTIDE SEQUENCE [LARGE SCALE GENOMIC DNA]</scope>
    <source>
        <strain evidence="10 11">ToBE</strain>
    </source>
</reference>
<keyword evidence="3 8" id="KW-0479">Metal-binding</keyword>
<feature type="binding site" evidence="8">
    <location>
        <position position="92"/>
    </location>
    <ligand>
        <name>Zn(2+)</name>
        <dbReference type="ChEBI" id="CHEBI:29105"/>
    </ligand>
</feature>
<dbReference type="AlphaFoldDB" id="A0A1W1W0I0"/>
<keyword evidence="4 8" id="KW-0862">Zinc</keyword>
<dbReference type="GO" id="GO:1900376">
    <property type="term" value="P:regulation of secondary metabolite biosynthetic process"/>
    <property type="evidence" value="ECO:0007669"/>
    <property type="project" value="TreeGrafter"/>
</dbReference>
<dbReference type="RefSeq" id="WP_084666394.1">
    <property type="nucleotide sequence ID" value="NZ_LT838272.1"/>
</dbReference>
<dbReference type="SUPFAM" id="SSF46785">
    <property type="entry name" value="Winged helix' DNA-binding domain"/>
    <property type="match status" value="1"/>
</dbReference>
<dbReference type="GO" id="GO:0045892">
    <property type="term" value="P:negative regulation of DNA-templated transcription"/>
    <property type="evidence" value="ECO:0007669"/>
    <property type="project" value="TreeGrafter"/>
</dbReference>
<dbReference type="PANTHER" id="PTHR33202:SF7">
    <property type="entry name" value="FERRIC UPTAKE REGULATION PROTEIN"/>
    <property type="match status" value="1"/>
</dbReference>
<keyword evidence="5" id="KW-0805">Transcription regulation</keyword>
<evidence type="ECO:0000256" key="4">
    <source>
        <dbReference type="ARBA" id="ARBA00022833"/>
    </source>
</evidence>
<dbReference type="GO" id="GO:0000976">
    <property type="term" value="F:transcription cis-regulatory region binding"/>
    <property type="evidence" value="ECO:0007669"/>
    <property type="project" value="TreeGrafter"/>
</dbReference>
<dbReference type="InterPro" id="IPR036390">
    <property type="entry name" value="WH_DNA-bd_sf"/>
</dbReference>
<organism evidence="10 11">
    <name type="scientific">Thermanaeromonas toyohensis ToBE</name>
    <dbReference type="NCBI Taxonomy" id="698762"/>
    <lineage>
        <taxon>Bacteria</taxon>
        <taxon>Bacillati</taxon>
        <taxon>Bacillota</taxon>
        <taxon>Clostridia</taxon>
        <taxon>Neomoorellales</taxon>
        <taxon>Neomoorellaceae</taxon>
        <taxon>Thermanaeromonas</taxon>
    </lineage>
</organism>
<dbReference type="Proteomes" id="UP000192569">
    <property type="component" value="Chromosome I"/>
</dbReference>
<evidence type="ECO:0000256" key="6">
    <source>
        <dbReference type="ARBA" id="ARBA00023125"/>
    </source>
</evidence>
<evidence type="ECO:0000313" key="11">
    <source>
        <dbReference type="Proteomes" id="UP000192569"/>
    </source>
</evidence>
<dbReference type="GO" id="GO:0003700">
    <property type="term" value="F:DNA-binding transcription factor activity"/>
    <property type="evidence" value="ECO:0007669"/>
    <property type="project" value="InterPro"/>
</dbReference>
<keyword evidence="2" id="KW-0678">Repressor</keyword>
<proteinExistence type="inferred from homology"/>
<evidence type="ECO:0000313" key="10">
    <source>
        <dbReference type="EMBL" id="SMB99000.1"/>
    </source>
</evidence>
<gene>
    <name evidence="10" type="ORF">SAMN00808754_2678</name>
</gene>
<comment type="cofactor">
    <cofactor evidence="8">
        <name>Zn(2+)</name>
        <dbReference type="ChEBI" id="CHEBI:29105"/>
    </cofactor>
    <text evidence="8">Binds 1 zinc ion per subunit.</text>
</comment>
<evidence type="ECO:0000256" key="3">
    <source>
        <dbReference type="ARBA" id="ARBA00022723"/>
    </source>
</evidence>
<evidence type="ECO:0000256" key="5">
    <source>
        <dbReference type="ARBA" id="ARBA00023015"/>
    </source>
</evidence>
<comment type="similarity">
    <text evidence="1">Belongs to the Fur family.</text>
</comment>
<keyword evidence="11" id="KW-1185">Reference proteome</keyword>
<evidence type="ECO:0000256" key="8">
    <source>
        <dbReference type="PIRSR" id="PIRSR602481-1"/>
    </source>
</evidence>
<dbReference type="Pfam" id="PF01475">
    <property type="entry name" value="FUR"/>
    <property type="match status" value="1"/>
</dbReference>
<comment type="cofactor">
    <cofactor evidence="9">
        <name>Mn(2+)</name>
        <dbReference type="ChEBI" id="CHEBI:29035"/>
    </cofactor>
    <cofactor evidence="9">
        <name>Fe(2+)</name>
        <dbReference type="ChEBI" id="CHEBI:29033"/>
    </cofactor>
    <text evidence="9">Binds 1 Mn(2+) or Fe(2+) ion per subunit.</text>
</comment>